<proteinExistence type="predicted"/>
<evidence type="ECO:0000256" key="1">
    <source>
        <dbReference type="SAM" id="MobiDB-lite"/>
    </source>
</evidence>
<feature type="compositionally biased region" description="Basic residues" evidence="1">
    <location>
        <begin position="278"/>
        <end position="291"/>
    </location>
</feature>
<feature type="compositionally biased region" description="Low complexity" evidence="1">
    <location>
        <begin position="1"/>
        <end position="23"/>
    </location>
</feature>
<reference evidence="2" key="1">
    <citation type="submission" date="2017-09" db="EMBL/GenBank/DDBJ databases">
        <title>Contemporary evolution of a Lepidopteran species, Heliothis virescens, in response to modern agricultural practices.</title>
        <authorList>
            <person name="Fritz M.L."/>
            <person name="Deyonke A.M."/>
            <person name="Papanicolaou A."/>
            <person name="Micinski S."/>
            <person name="Westbrook J."/>
            <person name="Gould F."/>
        </authorList>
    </citation>
    <scope>NUCLEOTIDE SEQUENCE [LARGE SCALE GENOMIC DNA]</scope>
    <source>
        <strain evidence="2">HvINT-</strain>
        <tissue evidence="2">Whole body</tissue>
    </source>
</reference>
<gene>
    <name evidence="2" type="ORF">B5V51_1044</name>
</gene>
<feature type="region of interest" description="Disordered" evidence="1">
    <location>
        <begin position="1"/>
        <end position="42"/>
    </location>
</feature>
<evidence type="ECO:0000313" key="2">
    <source>
        <dbReference type="EMBL" id="PCG72217.1"/>
    </source>
</evidence>
<feature type="region of interest" description="Disordered" evidence="1">
    <location>
        <begin position="190"/>
        <end position="291"/>
    </location>
</feature>
<accession>A0A2A4JJH7</accession>
<dbReference type="AlphaFoldDB" id="A0A2A4JJH7"/>
<feature type="compositionally biased region" description="Pro residues" evidence="1">
    <location>
        <begin position="212"/>
        <end position="226"/>
    </location>
</feature>
<feature type="compositionally biased region" description="Low complexity" evidence="1">
    <location>
        <begin position="227"/>
        <end position="267"/>
    </location>
</feature>
<dbReference type="EMBL" id="NWSH01001185">
    <property type="protein sequence ID" value="PCG72217.1"/>
    <property type="molecule type" value="Genomic_DNA"/>
</dbReference>
<sequence>MSSESDPQPQSSSQSDNQSNEQNDAQDTISRPILESPNNLVHPVPIPTNEMPRGPAVHANIIYGPSAEIRLDGIRFDVPINVGGMEDFTLEVPVAQASADPIPDVVPHASVTESAASAPVDPEPGASSSSGQAPKALPNLVPIVTLEETMILNDPSEDDLSSAINSGSTSTSDTGSSSWVETVPLSFVTGPKGSQDITAHIEPSRPPIQAVPAPPATSSMPPPSSPPATSTAPATSSASAMSPASGSSPALALSSPSSPPSVKKGAAGRNKLGSKPSSPKRRKRPKKDPSN</sequence>
<name>A0A2A4JJH7_HELVI</name>
<feature type="compositionally biased region" description="Low complexity" evidence="1">
    <location>
        <begin position="161"/>
        <end position="178"/>
    </location>
</feature>
<feature type="region of interest" description="Disordered" evidence="1">
    <location>
        <begin position="112"/>
        <end position="136"/>
    </location>
</feature>
<organism evidence="2">
    <name type="scientific">Heliothis virescens</name>
    <name type="common">Tobacco budworm moth</name>
    <dbReference type="NCBI Taxonomy" id="7102"/>
    <lineage>
        <taxon>Eukaryota</taxon>
        <taxon>Metazoa</taxon>
        <taxon>Ecdysozoa</taxon>
        <taxon>Arthropoda</taxon>
        <taxon>Hexapoda</taxon>
        <taxon>Insecta</taxon>
        <taxon>Pterygota</taxon>
        <taxon>Neoptera</taxon>
        <taxon>Endopterygota</taxon>
        <taxon>Lepidoptera</taxon>
        <taxon>Glossata</taxon>
        <taxon>Ditrysia</taxon>
        <taxon>Noctuoidea</taxon>
        <taxon>Noctuidae</taxon>
        <taxon>Heliothinae</taxon>
        <taxon>Heliothis</taxon>
    </lineage>
</organism>
<feature type="region of interest" description="Disordered" evidence="1">
    <location>
        <begin position="156"/>
        <end position="178"/>
    </location>
</feature>
<protein>
    <submittedName>
        <fullName evidence="2">Uncharacterized protein</fullName>
    </submittedName>
</protein>
<comment type="caution">
    <text evidence="2">The sequence shown here is derived from an EMBL/GenBank/DDBJ whole genome shotgun (WGS) entry which is preliminary data.</text>
</comment>